<evidence type="ECO:0000256" key="11">
    <source>
        <dbReference type="RuleBase" id="RU003968"/>
    </source>
</evidence>
<dbReference type="EC" id="3.2.1.101" evidence="5"/>
<dbReference type="SUPFAM" id="SSF48208">
    <property type="entry name" value="Six-hairpin glycosidases"/>
    <property type="match status" value="1"/>
</dbReference>
<evidence type="ECO:0000313" key="16">
    <source>
        <dbReference type="EMBL" id="KAB8248989.1"/>
    </source>
</evidence>
<dbReference type="GO" id="GO:0012505">
    <property type="term" value="C:endomembrane system"/>
    <property type="evidence" value="ECO:0007669"/>
    <property type="project" value="UniProtKB-SubCell"/>
</dbReference>
<dbReference type="SUPFAM" id="SSF54373">
    <property type="entry name" value="FAD-linked reductases, C-terminal domain"/>
    <property type="match status" value="1"/>
</dbReference>
<evidence type="ECO:0000256" key="12">
    <source>
        <dbReference type="SAM" id="MobiDB-lite"/>
    </source>
</evidence>
<evidence type="ECO:0000259" key="15">
    <source>
        <dbReference type="PROSITE" id="PS00624"/>
    </source>
</evidence>
<dbReference type="Pfam" id="PF03663">
    <property type="entry name" value="Glyco_hydro_76"/>
    <property type="match status" value="1"/>
</dbReference>
<keyword evidence="8" id="KW-0472">Membrane</keyword>
<sequence length="1046" mass="114905">MRVPRGGLLGAIVCLAGIGRVVEALSIDINDAASQTAYGSMLWYSGNETGQIPGAFPDKWWEGSALFLSLLYYWHYTGDTTYNAEVSQGMEWQAGNGDYMPANYSSYLGNDDQGFWGIAAMTAAEIGFPDVDDGYSWLSLAQGVFNTQVARWDSSNCGGGLRWQIFPYQAGYAMKNSISNGLLFQLAARLARYTNNQTYTEWAEKVWDWSASSPLLNNQTWNVADSTDIEGGCKSQGNNQWSYNYGTYLIGAAYMYNMTEKETWKTAVDGLLGVTLNTFFPQDFNYIMSEVLCEPNEVCNDNEILFKGLVSGWLAFVALLVPSTYDEILPKLQASAQGAAASCSGMSNNTCGVRWHESKWDGWVGMEEQISATDVLSSVLVTEKKGSGPLTSTTGGNSTSNPNAGSGDDSSSDKSQLKSITTGDKAGASIVTIAFVGIWGGLISFMLSNVQFSLGGHLPLNIGLEHEALLGDQFLKTMANNTKEFDFIIVGGGPAGCTIASRLASCSEKPRVLLLEAGKHNDSEDLMVDGQRWATLQQPGMNWGYTTVSQEYCNGRQLDYSRGRGLGGSTAINFGFWTVGCRGDYDRWADLVDDPRFDWVHMQARFKALESFQTEDAEASYGDYVAPRRDDHGQHGPLKVGYAKLWERDIVPMLDIFRDAGFPITRDLNSGNPLGIGPVINSCYQGRRTTATTLLQNSSNNLTTITECSVERLVLEGKRVIGVEAAGARYFASKEVILCAGSLDTPKLLMLSGIGPASQLAKHGIPIICDLSAIGQNLKDHCHVPLAFRRSKESNDRHSFYGEPTASQEALETWRIDGTGSWSIFGCQCVGGWLKSPSVVDSFEFKQLPRAEQEFLNGETVPHYELVSHFPFHMLIPGVSEDFSYVCLVAFLMNPQSRGEVTLQSADPTVPLLFNPRFLSHPYDRRVAIESYRDLLKLSAHPSFSKDTIGDLIRPQGDSDEAILEFWRQFVSSTWHMTGTVKMGRPDDPDAAVNRSFRVRNLEGLRVADMSVVPVLPNSHTQVTAYLVGATCADVLIEEYDLSYQV</sequence>
<dbReference type="GO" id="GO:0008496">
    <property type="term" value="F:mannan endo-1,6-alpha-mannosidase activity"/>
    <property type="evidence" value="ECO:0007669"/>
    <property type="project" value="UniProtKB-EC"/>
</dbReference>
<dbReference type="Gene3D" id="3.50.50.60">
    <property type="entry name" value="FAD/NAD(P)-binding domain"/>
    <property type="match status" value="1"/>
</dbReference>
<dbReference type="InterPro" id="IPR000172">
    <property type="entry name" value="GMC_OxRdtase_N"/>
</dbReference>
<keyword evidence="10" id="KW-0326">Glycosidase</keyword>
<evidence type="ECO:0000256" key="5">
    <source>
        <dbReference type="ARBA" id="ARBA00012350"/>
    </source>
</evidence>
<keyword evidence="6 13" id="KW-0732">Signal</keyword>
<evidence type="ECO:0000256" key="1">
    <source>
        <dbReference type="ARBA" id="ARBA00001452"/>
    </source>
</evidence>
<dbReference type="Gene3D" id="1.50.10.20">
    <property type="match status" value="1"/>
</dbReference>
<comment type="similarity">
    <text evidence="3">Belongs to the glycosyl hydrolase 76 family.</text>
</comment>
<dbReference type="VEuPathDB" id="FungiDB:F9C07_2287543"/>
<comment type="similarity">
    <text evidence="4 11">Belongs to the GMC oxidoreductase family.</text>
</comment>
<dbReference type="PROSITE" id="PS00623">
    <property type="entry name" value="GMC_OXRED_1"/>
    <property type="match status" value="1"/>
</dbReference>
<evidence type="ECO:0000256" key="7">
    <source>
        <dbReference type="ARBA" id="ARBA00022801"/>
    </source>
</evidence>
<dbReference type="FunFam" id="1.50.10.20:FF:000006">
    <property type="entry name" value="Mannan endo-1,6-alpha-mannosidase"/>
    <property type="match status" value="1"/>
</dbReference>
<dbReference type="VEuPathDB" id="FungiDB:AFLA_013410"/>
<protein>
    <recommendedName>
        <fullName evidence="5">mannan endo-1,6-alpha-mannosidase</fullName>
        <ecNumber evidence="5">3.2.1.101</ecNumber>
    </recommendedName>
</protein>
<evidence type="ECO:0000256" key="4">
    <source>
        <dbReference type="ARBA" id="ARBA00010790"/>
    </source>
</evidence>
<dbReference type="InterPro" id="IPR036188">
    <property type="entry name" value="FAD/NAD-bd_sf"/>
</dbReference>
<feature type="region of interest" description="Disordered" evidence="12">
    <location>
        <begin position="386"/>
        <end position="418"/>
    </location>
</feature>
<evidence type="ECO:0000256" key="10">
    <source>
        <dbReference type="ARBA" id="ARBA00023295"/>
    </source>
</evidence>
<organism evidence="16">
    <name type="scientific">Aspergillus flavus</name>
    <dbReference type="NCBI Taxonomy" id="5059"/>
    <lineage>
        <taxon>Eukaryota</taxon>
        <taxon>Fungi</taxon>
        <taxon>Dikarya</taxon>
        <taxon>Ascomycota</taxon>
        <taxon>Pezizomycotina</taxon>
        <taxon>Eurotiomycetes</taxon>
        <taxon>Eurotiomycetidae</taxon>
        <taxon>Eurotiales</taxon>
        <taxon>Aspergillaceae</taxon>
        <taxon>Aspergillus</taxon>
        <taxon>Aspergillus subgen. Circumdati</taxon>
    </lineage>
</organism>
<feature type="compositionally biased region" description="Low complexity" evidence="12">
    <location>
        <begin position="387"/>
        <end position="409"/>
    </location>
</feature>
<gene>
    <name evidence="16" type="ORF">BDV35DRAFT_378551</name>
</gene>
<reference evidence="16" key="1">
    <citation type="submission" date="2019-04" db="EMBL/GenBank/DDBJ databases">
        <title>Friends and foes A comparative genomics study of 23 Aspergillus species from section Flavi.</title>
        <authorList>
            <consortium name="DOE Joint Genome Institute"/>
            <person name="Kjaerbolling I."/>
            <person name="Vesth T."/>
            <person name="Frisvad J.C."/>
            <person name="Nybo J.L."/>
            <person name="Theobald S."/>
            <person name="Kildgaard S."/>
            <person name="Isbrandt T."/>
            <person name="Kuo A."/>
            <person name="Sato A."/>
            <person name="Lyhne E.K."/>
            <person name="Kogle M.E."/>
            <person name="Wiebenga A."/>
            <person name="Kun R.S."/>
            <person name="Lubbers R.J."/>
            <person name="Makela M.R."/>
            <person name="Barry K."/>
            <person name="Chovatia M."/>
            <person name="Clum A."/>
            <person name="Daum C."/>
            <person name="Haridas S."/>
            <person name="He G."/>
            <person name="LaButti K."/>
            <person name="Lipzen A."/>
            <person name="Mondo S."/>
            <person name="Riley R."/>
            <person name="Salamov A."/>
            <person name="Simmons B.A."/>
            <person name="Magnuson J.K."/>
            <person name="Henrissat B."/>
            <person name="Mortensen U.H."/>
            <person name="Larsen T.O."/>
            <person name="Devries R.P."/>
            <person name="Grigoriev I.V."/>
            <person name="Machida M."/>
            <person name="Baker S.E."/>
            <person name="Andersen M.R."/>
        </authorList>
    </citation>
    <scope>NUCLEOTIDE SEQUENCE [LARGE SCALE GENOMIC DNA]</scope>
    <source>
        <strain evidence="16">CBS 121.62</strain>
    </source>
</reference>
<dbReference type="VEuPathDB" id="FungiDB:F9C07_2287542"/>
<feature type="domain" description="Glucose-methanol-choline oxidoreductase N-terminal" evidence="14">
    <location>
        <begin position="563"/>
        <end position="586"/>
    </location>
</feature>
<evidence type="ECO:0000256" key="2">
    <source>
        <dbReference type="ARBA" id="ARBA00004308"/>
    </source>
</evidence>
<dbReference type="PANTHER" id="PTHR12145">
    <property type="entry name" value="MANNAN ENDO-1,6-ALPHA-MANNOSIDASE DCW1"/>
    <property type="match status" value="1"/>
</dbReference>
<dbReference type="Gene3D" id="3.30.560.10">
    <property type="entry name" value="Glucose Oxidase, domain 3"/>
    <property type="match status" value="1"/>
</dbReference>
<dbReference type="Proteomes" id="UP000325434">
    <property type="component" value="Unassembled WGS sequence"/>
</dbReference>
<dbReference type="GO" id="GO:0009272">
    <property type="term" value="P:fungal-type cell wall biogenesis"/>
    <property type="evidence" value="ECO:0007669"/>
    <property type="project" value="TreeGrafter"/>
</dbReference>
<evidence type="ECO:0000256" key="6">
    <source>
        <dbReference type="ARBA" id="ARBA00022729"/>
    </source>
</evidence>
<feature type="chain" id="PRO_5024878421" description="mannan endo-1,6-alpha-mannosidase" evidence="13">
    <location>
        <begin position="25"/>
        <end position="1046"/>
    </location>
</feature>
<keyword evidence="7 16" id="KW-0378">Hydrolase</keyword>
<evidence type="ECO:0000256" key="9">
    <source>
        <dbReference type="ARBA" id="ARBA00023180"/>
    </source>
</evidence>
<comment type="catalytic activity">
    <reaction evidence="1">
        <text>Random hydrolysis of (1-&gt;6)-alpha-D-mannosidic linkages in unbranched (1-&gt;6)-mannans.</text>
        <dbReference type="EC" id="3.2.1.101"/>
    </reaction>
</comment>
<name>A0A5N6H5S9_ASPFL</name>
<dbReference type="InterPro" id="IPR007867">
    <property type="entry name" value="GMC_OxRtase_C"/>
</dbReference>
<keyword evidence="9" id="KW-0325">Glycoprotein</keyword>
<dbReference type="PROSITE" id="PS00624">
    <property type="entry name" value="GMC_OXRED_2"/>
    <property type="match status" value="1"/>
</dbReference>
<dbReference type="PANTHER" id="PTHR12145:SF37">
    <property type="entry name" value="MANNAN ENDO-1,6-ALPHA-MANNOSIDASE"/>
    <property type="match status" value="1"/>
</dbReference>
<dbReference type="InterPro" id="IPR005198">
    <property type="entry name" value="Glyco_hydro_76"/>
</dbReference>
<dbReference type="GO" id="GO:0050660">
    <property type="term" value="F:flavin adenine dinucleotide binding"/>
    <property type="evidence" value="ECO:0007669"/>
    <property type="project" value="InterPro"/>
</dbReference>
<dbReference type="GO" id="GO:0016614">
    <property type="term" value="F:oxidoreductase activity, acting on CH-OH group of donors"/>
    <property type="evidence" value="ECO:0007669"/>
    <property type="project" value="InterPro"/>
</dbReference>
<dbReference type="EMBL" id="ML734575">
    <property type="protein sequence ID" value="KAB8248989.1"/>
    <property type="molecule type" value="Genomic_DNA"/>
</dbReference>
<keyword evidence="11" id="KW-0285">Flavoprotein</keyword>
<evidence type="ECO:0000256" key="13">
    <source>
        <dbReference type="SAM" id="SignalP"/>
    </source>
</evidence>
<dbReference type="InterPro" id="IPR014480">
    <property type="entry name" value="Mannan-1_6-alpha_mannosidase"/>
</dbReference>
<dbReference type="VEuPathDB" id="FungiDB:AFLA_013411"/>
<evidence type="ECO:0000256" key="8">
    <source>
        <dbReference type="ARBA" id="ARBA00023136"/>
    </source>
</evidence>
<feature type="signal peptide" evidence="13">
    <location>
        <begin position="1"/>
        <end position="24"/>
    </location>
</feature>
<dbReference type="InterPro" id="IPR008928">
    <property type="entry name" value="6-hairpin_glycosidase_sf"/>
</dbReference>
<accession>A0A5N6H5S9</accession>
<dbReference type="SUPFAM" id="SSF51905">
    <property type="entry name" value="FAD/NAD(P)-binding domain"/>
    <property type="match status" value="1"/>
</dbReference>
<evidence type="ECO:0000256" key="3">
    <source>
        <dbReference type="ARBA" id="ARBA00009699"/>
    </source>
</evidence>
<proteinExistence type="inferred from homology"/>
<comment type="subcellular location">
    <subcellularLocation>
        <location evidence="2">Endomembrane system</location>
    </subcellularLocation>
</comment>
<keyword evidence="11" id="KW-0274">FAD</keyword>
<evidence type="ECO:0000259" key="14">
    <source>
        <dbReference type="PROSITE" id="PS00623"/>
    </source>
</evidence>
<dbReference type="Pfam" id="PF05199">
    <property type="entry name" value="GMC_oxred_C"/>
    <property type="match status" value="1"/>
</dbReference>
<dbReference type="GO" id="GO:0016052">
    <property type="term" value="P:carbohydrate catabolic process"/>
    <property type="evidence" value="ECO:0007669"/>
    <property type="project" value="InterPro"/>
</dbReference>
<dbReference type="Pfam" id="PF00732">
    <property type="entry name" value="GMC_oxred_N"/>
    <property type="match status" value="1"/>
</dbReference>
<dbReference type="AlphaFoldDB" id="A0A5N6H5S9"/>
<feature type="domain" description="Glucose-methanol-choline oxidoreductase N-terminal" evidence="15">
    <location>
        <begin position="741"/>
        <end position="755"/>
    </location>
</feature>